<dbReference type="GO" id="GO:0031028">
    <property type="term" value="P:septation initiation signaling"/>
    <property type="evidence" value="ECO:0007669"/>
    <property type="project" value="TreeGrafter"/>
</dbReference>
<keyword evidence="1" id="KW-0433">Leucine-rich repeat</keyword>
<feature type="compositionally biased region" description="Polar residues" evidence="3">
    <location>
        <begin position="44"/>
        <end position="62"/>
    </location>
</feature>
<dbReference type="EMBL" id="ML978133">
    <property type="protein sequence ID" value="KAF2094674.1"/>
    <property type="molecule type" value="Genomic_DNA"/>
</dbReference>
<dbReference type="Gene3D" id="3.80.10.10">
    <property type="entry name" value="Ribonuclease Inhibitor"/>
    <property type="match status" value="1"/>
</dbReference>
<dbReference type="PANTHER" id="PTHR47566:SF1">
    <property type="entry name" value="PROTEIN NUD1"/>
    <property type="match status" value="1"/>
</dbReference>
<dbReference type="InterPro" id="IPR025875">
    <property type="entry name" value="Leu-rich_rpt_4"/>
</dbReference>
<comment type="caution">
    <text evidence="4">The sequence shown here is derived from an EMBL/GenBank/DDBJ whole genome shotgun (WGS) entry which is preliminary data.</text>
</comment>
<dbReference type="PANTHER" id="PTHR47566">
    <property type="match status" value="1"/>
</dbReference>
<feature type="region of interest" description="Disordered" evidence="3">
    <location>
        <begin position="795"/>
        <end position="852"/>
    </location>
</feature>
<dbReference type="InterPro" id="IPR001611">
    <property type="entry name" value="Leu-rich_rpt"/>
</dbReference>
<feature type="region of interest" description="Disordered" evidence="3">
    <location>
        <begin position="912"/>
        <end position="954"/>
    </location>
</feature>
<feature type="compositionally biased region" description="Basic and acidic residues" evidence="3">
    <location>
        <begin position="119"/>
        <end position="140"/>
    </location>
</feature>
<dbReference type="Pfam" id="PF13855">
    <property type="entry name" value="LRR_8"/>
    <property type="match status" value="1"/>
</dbReference>
<dbReference type="SMART" id="SM00365">
    <property type="entry name" value="LRR_SD22"/>
    <property type="match status" value="4"/>
</dbReference>
<dbReference type="Proteomes" id="UP000799772">
    <property type="component" value="Unassembled WGS sequence"/>
</dbReference>
<dbReference type="SMART" id="SM00369">
    <property type="entry name" value="LRR_TYP"/>
    <property type="match status" value="7"/>
</dbReference>
<gene>
    <name evidence="4" type="ORF">NA57DRAFT_45783</name>
</gene>
<dbReference type="GO" id="GO:0035591">
    <property type="term" value="F:signaling adaptor activity"/>
    <property type="evidence" value="ECO:0007669"/>
    <property type="project" value="TreeGrafter"/>
</dbReference>
<evidence type="ECO:0000313" key="5">
    <source>
        <dbReference type="Proteomes" id="UP000799772"/>
    </source>
</evidence>
<dbReference type="InterPro" id="IPR032675">
    <property type="entry name" value="LRR_dom_sf"/>
</dbReference>
<feature type="compositionally biased region" description="Basic and acidic residues" evidence="3">
    <location>
        <begin position="1040"/>
        <end position="1062"/>
    </location>
</feature>
<dbReference type="InterPro" id="IPR003591">
    <property type="entry name" value="Leu-rich_rpt_typical-subtyp"/>
</dbReference>
<dbReference type="OrthoDB" id="7451790at2759"/>
<dbReference type="GO" id="GO:0061499">
    <property type="term" value="C:outer plaque of mitotic spindle pole body"/>
    <property type="evidence" value="ECO:0007669"/>
    <property type="project" value="TreeGrafter"/>
</dbReference>
<feature type="region of interest" description="Disordered" evidence="3">
    <location>
        <begin position="1024"/>
        <end position="1104"/>
    </location>
</feature>
<feature type="region of interest" description="Disordered" evidence="3">
    <location>
        <begin position="161"/>
        <end position="278"/>
    </location>
</feature>
<protein>
    <recommendedName>
        <fullName evidence="6">Septation initiation network scaffold protein cdc11</fullName>
    </recommendedName>
</protein>
<evidence type="ECO:0000256" key="3">
    <source>
        <dbReference type="SAM" id="MobiDB-lite"/>
    </source>
</evidence>
<evidence type="ECO:0000313" key="4">
    <source>
        <dbReference type="EMBL" id="KAF2094674.1"/>
    </source>
</evidence>
<dbReference type="Pfam" id="PF12799">
    <property type="entry name" value="LRR_4"/>
    <property type="match status" value="1"/>
</dbReference>
<feature type="region of interest" description="Disordered" evidence="3">
    <location>
        <begin position="1148"/>
        <end position="1171"/>
    </location>
</feature>
<feature type="compositionally biased region" description="Basic and acidic residues" evidence="3">
    <location>
        <begin position="222"/>
        <end position="238"/>
    </location>
</feature>
<feature type="compositionally biased region" description="Polar residues" evidence="3">
    <location>
        <begin position="379"/>
        <end position="394"/>
    </location>
</feature>
<feature type="compositionally biased region" description="Low complexity" evidence="3">
    <location>
        <begin position="918"/>
        <end position="927"/>
    </location>
</feature>
<name>A0A9P4M6B7_9PEZI</name>
<feature type="compositionally biased region" description="Pro residues" evidence="3">
    <location>
        <begin position="403"/>
        <end position="413"/>
    </location>
</feature>
<feature type="region of interest" description="Disordered" evidence="3">
    <location>
        <begin position="456"/>
        <end position="633"/>
    </location>
</feature>
<dbReference type="GO" id="GO:1902412">
    <property type="term" value="P:regulation of mitotic cytokinesis"/>
    <property type="evidence" value="ECO:0007669"/>
    <property type="project" value="TreeGrafter"/>
</dbReference>
<feature type="compositionally biased region" description="Polar residues" evidence="3">
    <location>
        <begin position="1063"/>
        <end position="1078"/>
    </location>
</feature>
<proteinExistence type="predicted"/>
<sequence>MSVDWLDSLSEDWVSEPRSSSPSNIAAGRRSQTHETTRSRIPQYRTSSGAYPSMKSAQNHGMGSTHIRSESVLVERSASRGNIQSPAIADSQQKDSAQRRGLTQRSMSECSQNSVVRHGGTERKATSVSPAKDRGKYETPEWKRRLVQGNIGLDRVDLFSPMGLEKMFQKPPGDTIDKGKKVSRKQSVLKSLEEMPSSPPLWLAKQTGENSEPFTDGTGLDPVRESDAEDSTDGKGMHSSEAGRIPSQAQDDSPKRKTSQQSEVLSDDFSPVFISKHNDGHGRIEYAALDMSKSQLEEELKKLHTSTQTTSEMIPPIHTTVAENDQSTVSDTLPTDLPAGTPDVVPIGEYVSVKRGGRSADGSFRRRPLSPSPLARPPTAQNDESFTVDSTQLRSDIGSDAYIPPPAPTPPVTATPTRPRQGDYLSPTRNQSSLSPLKLFGAHDTFTTNRLQRRMSQMELNDEQGENQHKLSTQREASEEPPHVTEPNSRKTSNTSNFGQGELNEYPFPTEISVLSPSSRQEDEGLVRSRSPSPSMHPPGARDPFKFRVESGSSEMEDTFKNKRKHSKASSRSSLSIAKRSVDNTQKSRKPSQLNIITSFNGSDEPAVPSFVSEGKRPPTTPFKDPTPKRRRTLVCADVEDNITDPPGESIRDSHNRMQSIIGRKRKDARHSNTSNLADPDVLARRHILRPRNPTPSQRRREEIEQEVLEVTEAYLNSSPRLEAIREHLQVPEIIEPGSDLDAAEQEQARAVAEEVAAFSVRIARGMKDDGRKRSVTTQDFLDEAMKIMDFIRTKGRPTSGLGSLEESDESTQQGTNRVMDQDEGSDASLSRPPSQGGRGSKLTRRDTEELDPRVVSHLRQFEDGESEFLASSFQSLHVDHLSAKAPSPTAYVESDPPDIRVFGHAQMPEEKIEAEGSNSKSSSMPSHKSRPSVDSSLGRTTMTTASRRSENVATLAPQAVAHLIPEDVGGMHFDSEKKIWVRVKSLHKTSETVDRDVSGITQSDEDPFGEIPDLTVDELQELERVMTSPSRKPTGMTEVSRKEESSEETVKPPERERKSDETLLSSLESPNVQSTSMAEFKERQEMFSSRNGTVRSKKEGRVSEDTIEHEIKIDEGRSKEQPQNQFRKVSTVEISLSSPFVARLAQAAEANVQRHDDGSNTPQEPHPQHQKTAQAFAKQALQAAEENHEVSIVDFARDSRRVNFSVSVVKPPSGTLAAPPSSPGAPADVTFYLSELSDFTVHQTDEREMQDRSVVHRGPNGLTAIKEDRFEHGNTSLVKALQDIEPDEPFWEDLKRVELSGRNLTSLHLLDVLCDRVETVAVNDNAIVQLVGAPSTVRSLCIRNNLLNSLTAWNHLTNLQYLDISGNDMDNLSGVGCLLHLRELRADNNRIVNLDGVMGLDGLLSLSVRGNRIERVDFENTSLVRLEKLDLASNHLGDSKGLRNLQSLPSLAELNLDNNDLRTFLTPTDINADPCPNLRVISLCNNRFEAVNLPPSFLPSLREVYLDNNRISSLTGLQEQQNLDLLSLRNQHPPLASNLEGIFSHMPDARMLILSGNHIPSFSFTPSRSFLNTTHLELASCGLSSLPEDFGVVMPNLKSLNLNFNNLKDVRPLLGIKRLERLYLSGNRISRLRKLAMVLERLSSSLKEVDLRNNPVTVIPTASAASTSVSIERSTSAHSSTNTQASPYFLPLANLAADTTYAARLDEETKLRRRVYEMLLANGMSGLMTLDGLPFQRKKVLVRDDVWERLVELGVVRKSGKQGRETKAT</sequence>
<evidence type="ECO:0000256" key="1">
    <source>
        <dbReference type="ARBA" id="ARBA00022614"/>
    </source>
</evidence>
<evidence type="ECO:0000256" key="2">
    <source>
        <dbReference type="ARBA" id="ARBA00022737"/>
    </source>
</evidence>
<feature type="compositionally biased region" description="Low complexity" evidence="3">
    <location>
        <begin position="570"/>
        <end position="579"/>
    </location>
</feature>
<feature type="compositionally biased region" description="Polar residues" evidence="3">
    <location>
        <begin position="486"/>
        <end position="499"/>
    </location>
</feature>
<keyword evidence="2" id="KW-0677">Repeat</keyword>
<feature type="compositionally biased region" description="Polar residues" evidence="3">
    <location>
        <begin position="934"/>
        <end position="947"/>
    </location>
</feature>
<evidence type="ECO:0008006" key="6">
    <source>
        <dbReference type="Google" id="ProtNLM"/>
    </source>
</evidence>
<feature type="compositionally biased region" description="Polar residues" evidence="3">
    <location>
        <begin position="591"/>
        <end position="602"/>
    </location>
</feature>
<dbReference type="PROSITE" id="PS51450">
    <property type="entry name" value="LRR"/>
    <property type="match status" value="5"/>
</dbReference>
<feature type="region of interest" description="Disordered" evidence="3">
    <location>
        <begin position="352"/>
        <end position="441"/>
    </location>
</feature>
<feature type="compositionally biased region" description="Polar residues" evidence="3">
    <location>
        <begin position="99"/>
        <end position="115"/>
    </location>
</feature>
<feature type="compositionally biased region" description="Polar residues" evidence="3">
    <location>
        <begin position="79"/>
        <end position="91"/>
    </location>
</feature>
<dbReference type="InterPro" id="IPR052574">
    <property type="entry name" value="CDIRP"/>
</dbReference>
<feature type="region of interest" description="Disordered" evidence="3">
    <location>
        <begin position="1"/>
        <end position="140"/>
    </location>
</feature>
<keyword evidence="5" id="KW-1185">Reference proteome</keyword>
<organism evidence="4 5">
    <name type="scientific">Rhizodiscina lignyota</name>
    <dbReference type="NCBI Taxonomy" id="1504668"/>
    <lineage>
        <taxon>Eukaryota</taxon>
        <taxon>Fungi</taxon>
        <taxon>Dikarya</taxon>
        <taxon>Ascomycota</taxon>
        <taxon>Pezizomycotina</taxon>
        <taxon>Dothideomycetes</taxon>
        <taxon>Pleosporomycetidae</taxon>
        <taxon>Aulographales</taxon>
        <taxon>Rhizodiscinaceae</taxon>
        <taxon>Rhizodiscina</taxon>
    </lineage>
</organism>
<dbReference type="SUPFAM" id="SSF52058">
    <property type="entry name" value="L domain-like"/>
    <property type="match status" value="1"/>
</dbReference>
<accession>A0A9P4M6B7</accession>
<reference evidence="4" key="1">
    <citation type="journal article" date="2020" name="Stud. Mycol.">
        <title>101 Dothideomycetes genomes: a test case for predicting lifestyles and emergence of pathogens.</title>
        <authorList>
            <person name="Haridas S."/>
            <person name="Albert R."/>
            <person name="Binder M."/>
            <person name="Bloem J."/>
            <person name="Labutti K."/>
            <person name="Salamov A."/>
            <person name="Andreopoulos B."/>
            <person name="Baker S."/>
            <person name="Barry K."/>
            <person name="Bills G."/>
            <person name="Bluhm B."/>
            <person name="Cannon C."/>
            <person name="Castanera R."/>
            <person name="Culley D."/>
            <person name="Daum C."/>
            <person name="Ezra D."/>
            <person name="Gonzalez J."/>
            <person name="Henrissat B."/>
            <person name="Kuo A."/>
            <person name="Liang C."/>
            <person name="Lipzen A."/>
            <person name="Lutzoni F."/>
            <person name="Magnuson J."/>
            <person name="Mondo S."/>
            <person name="Nolan M."/>
            <person name="Ohm R."/>
            <person name="Pangilinan J."/>
            <person name="Park H.-J."/>
            <person name="Ramirez L."/>
            <person name="Alfaro M."/>
            <person name="Sun H."/>
            <person name="Tritt A."/>
            <person name="Yoshinaga Y."/>
            <person name="Zwiers L.-H."/>
            <person name="Turgeon B."/>
            <person name="Goodwin S."/>
            <person name="Spatafora J."/>
            <person name="Crous P."/>
            <person name="Grigoriev I."/>
        </authorList>
    </citation>
    <scope>NUCLEOTIDE SEQUENCE</scope>
    <source>
        <strain evidence="4">CBS 133067</strain>
    </source>
</reference>